<proteinExistence type="predicted"/>
<evidence type="ECO:0000259" key="2">
    <source>
        <dbReference type="Pfam" id="PF05670"/>
    </source>
</evidence>
<evidence type="ECO:0000256" key="1">
    <source>
        <dbReference type="SAM" id="Coils"/>
    </source>
</evidence>
<keyword evidence="1" id="KW-0175">Coiled coil</keyword>
<protein>
    <submittedName>
        <fullName evidence="3">DUF814 domain-containing protein</fullName>
    </submittedName>
</protein>
<reference evidence="3" key="1">
    <citation type="journal article" date="2020" name="mSystems">
        <title>Genome- and Community-Level Interaction Insights into Carbon Utilization and Element Cycling Functions of Hydrothermarchaeota in Hydrothermal Sediment.</title>
        <authorList>
            <person name="Zhou Z."/>
            <person name="Liu Y."/>
            <person name="Xu W."/>
            <person name="Pan J."/>
            <person name="Luo Z.H."/>
            <person name="Li M."/>
        </authorList>
    </citation>
    <scope>NUCLEOTIDE SEQUENCE [LARGE SCALE GENOMIC DNA]</scope>
    <source>
        <strain evidence="3">HyVt-460</strain>
    </source>
</reference>
<feature type="coiled-coil region" evidence="1">
    <location>
        <begin position="360"/>
        <end position="394"/>
    </location>
</feature>
<comment type="caution">
    <text evidence="3">The sequence shown here is derived from an EMBL/GenBank/DDBJ whole genome shotgun (WGS) entry which is preliminary data.</text>
</comment>
<dbReference type="PANTHER" id="PTHR15239:SF6">
    <property type="entry name" value="RIBOSOME QUALITY CONTROL COMPLEX SUBUNIT NEMF"/>
    <property type="match status" value="1"/>
</dbReference>
<dbReference type="Pfam" id="PF05670">
    <property type="entry name" value="NFACT-R_1"/>
    <property type="match status" value="1"/>
</dbReference>
<dbReference type="GO" id="GO:0000049">
    <property type="term" value="F:tRNA binding"/>
    <property type="evidence" value="ECO:0007669"/>
    <property type="project" value="TreeGrafter"/>
</dbReference>
<dbReference type="Pfam" id="PF05833">
    <property type="entry name" value="NFACT_N"/>
    <property type="match status" value="1"/>
</dbReference>
<dbReference type="GO" id="GO:0072344">
    <property type="term" value="P:rescue of stalled ribosome"/>
    <property type="evidence" value="ECO:0007669"/>
    <property type="project" value="TreeGrafter"/>
</dbReference>
<name>A0A7V5VF66_CALAY</name>
<dbReference type="PANTHER" id="PTHR15239">
    <property type="entry name" value="NUCLEAR EXPORT MEDIATOR FACTOR NEMF"/>
    <property type="match status" value="1"/>
</dbReference>
<dbReference type="Proteomes" id="UP000885771">
    <property type="component" value="Unassembled WGS sequence"/>
</dbReference>
<dbReference type="GO" id="GO:1990112">
    <property type="term" value="C:RQC complex"/>
    <property type="evidence" value="ECO:0007669"/>
    <property type="project" value="TreeGrafter"/>
</dbReference>
<dbReference type="InterPro" id="IPR008532">
    <property type="entry name" value="NFACT_RNA-bd"/>
</dbReference>
<feature type="domain" description="NFACT RNA-binding" evidence="2">
    <location>
        <begin position="443"/>
        <end position="536"/>
    </location>
</feature>
<dbReference type="GO" id="GO:0043023">
    <property type="term" value="F:ribosomal large subunit binding"/>
    <property type="evidence" value="ECO:0007669"/>
    <property type="project" value="TreeGrafter"/>
</dbReference>
<sequence length="551" mass="64151">MHKNYYIFKRQAEALRARLENRVIDLCYTARKDELVVCLGGEAGQLQISIRRDLPYLFFKPLQNIRAVHFKLFAQLNGQRIKEIEIVPCNKHIIIHTETFRLHVLFYGKFRNIYLTGPGDEILDTFKANRSETLLRYANETWQEFPGECCKKMSPGMEKAPAAVLLQTLCPAYNKLMQREVLERCSLSERQMLDNASRREKLFNVVEAFNRELNTGPVYLYEKEGSLKITLFKSVWLEKNGYAPKVWEDVNKAWPAYVGKTDYFNNYQLLYKQISAALEKRESQLKKALSKLAGAEDMEKRKELADMKGNILLSFKHKVPKGARQVSLKNIYSEEGEEISIRLNPRKTAAENAQIYFNKYKNLVERKEVLALKKENYRQEMSEIKALLEKTTKTSKIEQLKRIREELIARRLIQENSTREVVPEKTNLKFSFKRVILDKRWDVYIGKNDKNNDLLTFRFANKWDVWLHAQGVPGSHVVIKKQRKEEIIPKSIIEKAARLAAANSKSKHSGTVPVLYTEARYVNRIRKAPPGTVAVKNEQVLFVEPLNMNQI</sequence>
<gene>
    <name evidence="3" type="ORF">ENJ15_07260</name>
</gene>
<dbReference type="InterPro" id="IPR051608">
    <property type="entry name" value="RQC_Subunit_NEMF"/>
</dbReference>
<evidence type="ECO:0000313" key="3">
    <source>
        <dbReference type="EMBL" id="HHM02797.1"/>
    </source>
</evidence>
<dbReference type="Gene3D" id="2.30.310.10">
    <property type="entry name" value="ibrinogen binding protein from staphylococcus aureus domain"/>
    <property type="match status" value="1"/>
</dbReference>
<dbReference type="AlphaFoldDB" id="A0A7V5VF66"/>
<organism evidence="3">
    <name type="scientific">Caldithrix abyssi</name>
    <dbReference type="NCBI Taxonomy" id="187145"/>
    <lineage>
        <taxon>Bacteria</taxon>
        <taxon>Pseudomonadati</taxon>
        <taxon>Calditrichota</taxon>
        <taxon>Calditrichia</taxon>
        <taxon>Calditrichales</taxon>
        <taxon>Calditrichaceae</taxon>
        <taxon>Caldithrix</taxon>
    </lineage>
</organism>
<dbReference type="EMBL" id="DRLI01000278">
    <property type="protein sequence ID" value="HHM02797.1"/>
    <property type="molecule type" value="Genomic_DNA"/>
</dbReference>
<accession>A0A7V5VF66</accession>